<dbReference type="PANTHER" id="PTHR35271:SF1">
    <property type="entry name" value="ABC TRANSPORTER, SUBSTRATE-BINDING LIPOPROTEIN"/>
    <property type="match status" value="1"/>
</dbReference>
<protein>
    <recommendedName>
        <fullName evidence="4">ABC transporter substrate binding protein</fullName>
    </recommendedName>
</protein>
<dbReference type="Gene3D" id="3.40.50.2300">
    <property type="match status" value="2"/>
</dbReference>
<organism evidence="2 3">
    <name type="scientific">Peptoanaerobacter stomatis</name>
    <dbReference type="NCBI Taxonomy" id="796937"/>
    <lineage>
        <taxon>Bacteria</taxon>
        <taxon>Bacillati</taxon>
        <taxon>Bacillota</taxon>
        <taxon>Clostridia</taxon>
        <taxon>Peptostreptococcales</taxon>
        <taxon>Filifactoraceae</taxon>
        <taxon>Peptoanaerobacter</taxon>
    </lineage>
</organism>
<evidence type="ECO:0000313" key="2">
    <source>
        <dbReference type="EMBL" id="EHL13019.1"/>
    </source>
</evidence>
<dbReference type="HOGENOM" id="CLU_058196_1_0_9"/>
<dbReference type="EMBL" id="AFZE01000045">
    <property type="protein sequence ID" value="EHL13019.1"/>
    <property type="molecule type" value="Genomic_DNA"/>
</dbReference>
<dbReference type="InterPro" id="IPR007487">
    <property type="entry name" value="ABC_transpt-TYRBP-like"/>
</dbReference>
<accession>G9X1P6</accession>
<dbReference type="PATRIC" id="fig|796937.3.peg.1540"/>
<dbReference type="RefSeq" id="WP_009524556.1">
    <property type="nucleotide sequence ID" value="NZ_JH414547.1"/>
</dbReference>
<evidence type="ECO:0000313" key="3">
    <source>
        <dbReference type="Proteomes" id="UP000006437"/>
    </source>
</evidence>
<dbReference type="Proteomes" id="UP000006437">
    <property type="component" value="Unassembled WGS sequence"/>
</dbReference>
<keyword evidence="1" id="KW-0732">Signal</keyword>
<dbReference type="SUPFAM" id="SSF53822">
    <property type="entry name" value="Periplasmic binding protein-like I"/>
    <property type="match status" value="1"/>
</dbReference>
<evidence type="ECO:0000256" key="1">
    <source>
        <dbReference type="SAM" id="SignalP"/>
    </source>
</evidence>
<dbReference type="BioCyc" id="EBAC796937-HMP:GMGH-319-MONOMER"/>
<dbReference type="AlphaFoldDB" id="G9X1P6"/>
<dbReference type="CDD" id="cd06325">
    <property type="entry name" value="PBP1_ABC_unchar_transporter"/>
    <property type="match status" value="1"/>
</dbReference>
<reference evidence="2 3" key="1">
    <citation type="submission" date="2011-08" db="EMBL/GenBank/DDBJ databases">
        <title>The Genome Sequence of Eubacteriaceae bacterium ACC19a.</title>
        <authorList>
            <consortium name="The Broad Institute Genome Sequencing Platform"/>
            <person name="Earl A."/>
            <person name="Ward D."/>
            <person name="Feldgarden M."/>
            <person name="Gevers D."/>
            <person name="Sizova M."/>
            <person name="Hazen A."/>
            <person name="Epstein S."/>
            <person name="Young S.K."/>
            <person name="Zeng Q."/>
            <person name="Gargeya S."/>
            <person name="Fitzgerald M."/>
            <person name="Haas B."/>
            <person name="Abouelleil A."/>
            <person name="Alvarado L."/>
            <person name="Arachchi H.M."/>
            <person name="Berlin A."/>
            <person name="Brown A."/>
            <person name="Chapman S.B."/>
            <person name="Chen Z."/>
            <person name="Dunbar C."/>
            <person name="Freedman E."/>
            <person name="Gearin G."/>
            <person name="Gellesch M."/>
            <person name="Goldberg J."/>
            <person name="Griggs A."/>
            <person name="Gujja S."/>
            <person name="Heiman D."/>
            <person name="Howarth C."/>
            <person name="Larson L."/>
            <person name="Lui A."/>
            <person name="MacDonald P.J.P."/>
            <person name="Montmayeur A."/>
            <person name="Murphy C."/>
            <person name="Neiman D."/>
            <person name="Pearson M."/>
            <person name="Priest M."/>
            <person name="Roberts A."/>
            <person name="Saif S."/>
            <person name="Shea T."/>
            <person name="Shenoy N."/>
            <person name="Sisk P."/>
            <person name="Stolte C."/>
            <person name="Sykes S."/>
            <person name="Wortman J."/>
            <person name="Nusbaum C."/>
            <person name="Birren B."/>
        </authorList>
    </citation>
    <scope>NUCLEOTIDE SEQUENCE [LARGE SCALE GENOMIC DNA]</scope>
    <source>
        <strain evidence="2 3">ACC19a</strain>
    </source>
</reference>
<feature type="chain" id="PRO_5039711833" description="ABC transporter substrate binding protein" evidence="1">
    <location>
        <begin position="22"/>
        <end position="321"/>
    </location>
</feature>
<sequence>MKKLMSIILISSLLLTVGCSSSDNSEKKEEDVKKYKIGITQLIEHPALDDARKGFEEELKAKGIDAEIIYKNAQGDVATATTIAQGFTDEKVDLIYSISTTSTQAAKQVTNNIPIVFSAVTDPVKSELEGENITGVSDKTPIKEQLELFNKLQDGIKKIGIIYSTSETNSQIQVADAKEASKEIGLEIVDIGINNINDMPQAIDALIGKCDGVYVITDNLVAKSLDLLTSKVNSAKKVLIMSYVDSSTSSQNVLLANGVSYVDFGKQAGDMAAKILLEDVKPSSIPVGYADRTYNTVSMKIVKDLGLDENNPIIKEAQKIE</sequence>
<feature type="signal peptide" evidence="1">
    <location>
        <begin position="1"/>
        <end position="21"/>
    </location>
</feature>
<dbReference type="PROSITE" id="PS51257">
    <property type="entry name" value="PROKAR_LIPOPROTEIN"/>
    <property type="match status" value="1"/>
</dbReference>
<evidence type="ECO:0008006" key="4">
    <source>
        <dbReference type="Google" id="ProtNLM"/>
    </source>
</evidence>
<name>G9X1P6_9FIRM</name>
<dbReference type="Pfam" id="PF04392">
    <property type="entry name" value="ABC_sub_bind"/>
    <property type="match status" value="1"/>
</dbReference>
<proteinExistence type="predicted"/>
<comment type="caution">
    <text evidence="2">The sequence shown here is derived from an EMBL/GenBank/DDBJ whole genome shotgun (WGS) entry which is preliminary data.</text>
</comment>
<dbReference type="InterPro" id="IPR028082">
    <property type="entry name" value="Peripla_BP_I"/>
</dbReference>
<gene>
    <name evidence="2" type="ORF">HMPREF9629_00319</name>
</gene>
<dbReference type="PANTHER" id="PTHR35271">
    <property type="entry name" value="ABC TRANSPORTER, SUBSTRATE-BINDING LIPOPROTEIN-RELATED"/>
    <property type="match status" value="1"/>
</dbReference>